<reference evidence="2 3" key="1">
    <citation type="submission" date="2019-06" db="EMBL/GenBank/DDBJ databases">
        <authorList>
            <person name="Rodrigo-Torres L."/>
            <person name="Arahal R. D."/>
            <person name="Lucena T."/>
        </authorList>
    </citation>
    <scope>NUCLEOTIDE SEQUENCE [LARGE SCALE GENOMIC DNA]</scope>
    <source>
        <strain evidence="2 3">SW08-7</strain>
    </source>
</reference>
<dbReference type="RefSeq" id="WP_144768828.1">
    <property type="nucleotide sequence ID" value="NZ_BPQI01000183.1"/>
</dbReference>
<reference evidence="1" key="3">
    <citation type="submission" date="2021-08" db="EMBL/GenBank/DDBJ databases">
        <authorList>
            <person name="Tani A."/>
            <person name="Ola A."/>
            <person name="Ogura Y."/>
            <person name="Katsura K."/>
            <person name="Hayashi T."/>
        </authorList>
    </citation>
    <scope>NUCLEOTIDE SEQUENCE</scope>
    <source>
        <strain evidence="1">DSM 22415</strain>
    </source>
</reference>
<evidence type="ECO:0000313" key="4">
    <source>
        <dbReference type="Proteomes" id="UP001055303"/>
    </source>
</evidence>
<organism evidence="2 3">
    <name type="scientific">Methylobacterium dankookense</name>
    <dbReference type="NCBI Taxonomy" id="560405"/>
    <lineage>
        <taxon>Bacteria</taxon>
        <taxon>Pseudomonadati</taxon>
        <taxon>Pseudomonadota</taxon>
        <taxon>Alphaproteobacteria</taxon>
        <taxon>Hyphomicrobiales</taxon>
        <taxon>Methylobacteriaceae</taxon>
        <taxon>Methylobacterium</taxon>
    </lineage>
</organism>
<keyword evidence="4" id="KW-1185">Reference proteome</keyword>
<sequence length="287" mass="32690">MNQSAFIKLMIMTASTVFRRLTIGPVPKLFDATYYLRINRSAADSGIDPYLHYVRYGVAANLNPAEDFDTAFYRQQTGETRLDPLQHYNKIGAETGFDPSPNFNTTDYLMRYPDVATSKSNPLLHYRTHGRQEGREARSSASKFGTLVALEGVNPQYVFTLPDEVAVGFSIRVLRDLPVESRESRVPRLCFIFKFTQDEIDLLIDAFGAIQSGALSTISLDINSDIKRIKYTKTVLLSFECCYVKDEQTKYTKIFRYSELRLWDLRGYEAHLAEIYPAGSTEINIHA</sequence>
<dbReference type="Proteomes" id="UP000401717">
    <property type="component" value="Unassembled WGS sequence"/>
</dbReference>
<dbReference type="EMBL" id="BPQI01000183">
    <property type="protein sequence ID" value="GJD59045.1"/>
    <property type="molecule type" value="Genomic_DNA"/>
</dbReference>
<protein>
    <submittedName>
        <fullName evidence="2">Uncharacterized protein</fullName>
    </submittedName>
</protein>
<evidence type="ECO:0000313" key="3">
    <source>
        <dbReference type="Proteomes" id="UP000401717"/>
    </source>
</evidence>
<evidence type="ECO:0000313" key="1">
    <source>
        <dbReference type="EMBL" id="GJD59045.1"/>
    </source>
</evidence>
<dbReference type="Proteomes" id="UP001055303">
    <property type="component" value="Unassembled WGS sequence"/>
</dbReference>
<evidence type="ECO:0000313" key="2">
    <source>
        <dbReference type="EMBL" id="VUF15861.1"/>
    </source>
</evidence>
<dbReference type="AlphaFoldDB" id="A0A564G8J7"/>
<accession>A0A564G8J7</accession>
<dbReference type="OrthoDB" id="9816424at2"/>
<gene>
    <name evidence="1" type="ORF">IFDJLNFL_4971</name>
    <name evidence="2" type="ORF">MTDSW087_05609</name>
</gene>
<dbReference type="EMBL" id="CABFVH010000074">
    <property type="protein sequence ID" value="VUF15861.1"/>
    <property type="molecule type" value="Genomic_DNA"/>
</dbReference>
<proteinExistence type="predicted"/>
<reference evidence="1" key="2">
    <citation type="journal article" date="2021" name="Front. Microbiol.">
        <title>Comprehensive Comparative Genomics and Phenotyping of Methylobacterium Species.</title>
        <authorList>
            <person name="Alessa O."/>
            <person name="Ogura Y."/>
            <person name="Fujitani Y."/>
            <person name="Takami H."/>
            <person name="Hayashi T."/>
            <person name="Sahin N."/>
            <person name="Tani A."/>
        </authorList>
    </citation>
    <scope>NUCLEOTIDE SEQUENCE</scope>
    <source>
        <strain evidence="1">DSM 22415</strain>
    </source>
</reference>
<name>A0A564G8J7_9HYPH</name>